<evidence type="ECO:0000313" key="3">
    <source>
        <dbReference type="Proteomes" id="UP000014760"/>
    </source>
</evidence>
<reference evidence="3" key="1">
    <citation type="submission" date="2012-12" db="EMBL/GenBank/DDBJ databases">
        <authorList>
            <person name="Hellsten U."/>
            <person name="Grimwood J."/>
            <person name="Chapman J.A."/>
            <person name="Shapiro H."/>
            <person name="Aerts A."/>
            <person name="Otillar R.P."/>
            <person name="Terry A.Y."/>
            <person name="Boore J.L."/>
            <person name="Simakov O."/>
            <person name="Marletaz F."/>
            <person name="Cho S.-J."/>
            <person name="Edsinger-Gonzales E."/>
            <person name="Havlak P."/>
            <person name="Kuo D.-H."/>
            <person name="Larsson T."/>
            <person name="Lv J."/>
            <person name="Arendt D."/>
            <person name="Savage R."/>
            <person name="Osoegawa K."/>
            <person name="de Jong P."/>
            <person name="Lindberg D.R."/>
            <person name="Seaver E.C."/>
            <person name="Weisblat D.A."/>
            <person name="Putnam N.H."/>
            <person name="Grigoriev I.V."/>
            <person name="Rokhsar D.S."/>
        </authorList>
    </citation>
    <scope>NUCLEOTIDE SEQUENCE</scope>
    <source>
        <strain evidence="3">I ESC-2004</strain>
    </source>
</reference>
<name>R7TYC8_CAPTE</name>
<keyword evidence="3" id="KW-1185">Reference proteome</keyword>
<reference evidence="1 3" key="2">
    <citation type="journal article" date="2013" name="Nature">
        <title>Insights into bilaterian evolution from three spiralian genomes.</title>
        <authorList>
            <person name="Simakov O."/>
            <person name="Marletaz F."/>
            <person name="Cho S.J."/>
            <person name="Edsinger-Gonzales E."/>
            <person name="Havlak P."/>
            <person name="Hellsten U."/>
            <person name="Kuo D.H."/>
            <person name="Larsson T."/>
            <person name="Lv J."/>
            <person name="Arendt D."/>
            <person name="Savage R."/>
            <person name="Osoegawa K."/>
            <person name="de Jong P."/>
            <person name="Grimwood J."/>
            <person name="Chapman J.A."/>
            <person name="Shapiro H."/>
            <person name="Aerts A."/>
            <person name="Otillar R.P."/>
            <person name="Terry A.Y."/>
            <person name="Boore J.L."/>
            <person name="Grigoriev I.V."/>
            <person name="Lindberg D.R."/>
            <person name="Seaver E.C."/>
            <person name="Weisblat D.A."/>
            <person name="Putnam N.H."/>
            <person name="Rokhsar D.S."/>
        </authorList>
    </citation>
    <scope>NUCLEOTIDE SEQUENCE</scope>
    <source>
        <strain evidence="1 3">I ESC-2004</strain>
    </source>
</reference>
<evidence type="ECO:0000313" key="2">
    <source>
        <dbReference type="EnsemblMetazoa" id="CapteP186693"/>
    </source>
</evidence>
<sequence length="395" mass="45559">MERRLPYKITLHVLGRPSTQQDPSNNVSLHQRRMIKMSQIDPQLAADVLNTTSPLDCTLDDTDTIVDEINNMLYNIASNARIATSPAAQRTDADVRWKDLLENNNSRTLWKAVNWNGSIASPEKEDNRRNDDAFRVHFEELLNPVNEQTNFLSDSPNDPVHLPATDDPIRPSEVQEATQTLKTSKRGGPSGIPPDFFDYSQMLRFYSLQHLFRLSSLQGLRFKPDREQAGSQLGRGCTEHLMTLRLWIDYAKHKKKKLYLVFVDFSKAYDRVPRQLLLQRLLARGCETTMVRTLAVIYKTTKMILRSATITAFVGKKTLERFIDERSDLTDDPLMFTLEKCRTANTPCARYIRSLDQHDYDHENQILKEKARTSTRTKYRTYCNLMNPELKGMGN</sequence>
<protein>
    <submittedName>
        <fullName evidence="1 2">Uncharacterized protein</fullName>
    </submittedName>
</protein>
<accession>R7TYC8</accession>
<dbReference type="PANTHER" id="PTHR19446">
    <property type="entry name" value="REVERSE TRANSCRIPTASES"/>
    <property type="match status" value="1"/>
</dbReference>
<organism evidence="1">
    <name type="scientific">Capitella teleta</name>
    <name type="common">Polychaete worm</name>
    <dbReference type="NCBI Taxonomy" id="283909"/>
    <lineage>
        <taxon>Eukaryota</taxon>
        <taxon>Metazoa</taxon>
        <taxon>Spiralia</taxon>
        <taxon>Lophotrochozoa</taxon>
        <taxon>Annelida</taxon>
        <taxon>Polychaeta</taxon>
        <taxon>Sedentaria</taxon>
        <taxon>Scolecida</taxon>
        <taxon>Capitellidae</taxon>
        <taxon>Capitella</taxon>
    </lineage>
</organism>
<dbReference type="EMBL" id="AMQN01002358">
    <property type="status" value="NOT_ANNOTATED_CDS"/>
    <property type="molecule type" value="Genomic_DNA"/>
</dbReference>
<dbReference type="STRING" id="283909.R7TYC8"/>
<dbReference type="Proteomes" id="UP000014760">
    <property type="component" value="Unassembled WGS sequence"/>
</dbReference>
<dbReference type="EMBL" id="KB308962">
    <property type="protein sequence ID" value="ELT95970.1"/>
    <property type="molecule type" value="Genomic_DNA"/>
</dbReference>
<evidence type="ECO:0000313" key="1">
    <source>
        <dbReference type="EMBL" id="ELT95970.1"/>
    </source>
</evidence>
<dbReference type="AlphaFoldDB" id="R7TYC8"/>
<reference evidence="2" key="3">
    <citation type="submission" date="2015-06" db="UniProtKB">
        <authorList>
            <consortium name="EnsemblMetazoa"/>
        </authorList>
    </citation>
    <scope>IDENTIFICATION</scope>
</reference>
<dbReference type="HOGENOM" id="CLU_698784_0_0_1"/>
<proteinExistence type="predicted"/>
<dbReference type="EnsemblMetazoa" id="CapteT186693">
    <property type="protein sequence ID" value="CapteP186693"/>
    <property type="gene ID" value="CapteG186693"/>
</dbReference>
<dbReference type="OrthoDB" id="407509at2759"/>
<gene>
    <name evidence="1" type="ORF">CAPTEDRAFT_186693</name>
</gene>